<comment type="caution">
    <text evidence="3">The sequence shown here is derived from an EMBL/GenBank/DDBJ whole genome shotgun (WGS) entry which is preliminary data.</text>
</comment>
<dbReference type="AlphaFoldDB" id="A0A0F9YGL4"/>
<dbReference type="InterPro" id="IPR003660">
    <property type="entry name" value="HAMP_dom"/>
</dbReference>
<sequence>MKIRWKLLILLLAIALVPLIASTVMYNQLTRHLGRNLSNERREILERNARATLRHVVGKYDAIIQRDKRLVELSVEIQAREVEQRLASPPRARPLIYTQQFDKQRDLPADTALSPVHLDFDSDSGKQIPMLVAYSNQAYLVVEGVEERDVADDMMRLSTMPEVYRGLRKTFFYAVKWQYTSLETGFHTTYPAHGGYANDYDHRKRKWYTKARDAGQFRWEVITDVTTGVMTLAATKPVYGPEGEFAGVTAVDVPQSAMLYGLDLPVQWGDAAVGAFVAIGKEGAEDEGKPVILAQASEIGRQRDWRKPVEVSILSSDDPEQLAQLVADAQAGRPGVRRMPYRGRDALWAYSSVVEKDGGFAVVIVPYETIMAPAVQAQQHVWAGIVKGLQLAALGLAFVVIVVTVVAARASRAVTQPIRELSKAAADLAAGDYDARADVTCCDEIGDLAEIFNDMGPKLREREKMKQSLALAMEIQQHLLPQESPHLEHFDVAGKSIYCDETGGDYYDFIDLLELGPGKIGIAVGDVSGHGIGAALLMASARAVLRSHAGRLGGDLSELFATLNRHLVRDTGDARFMTLFYGILDDAARSLRWTSGGHDPAIWLRCSTGLFEEMPNTGIPLGVLEGMTFGEGGPVTLEAGDVVVIGTDGIWEAANEAGDMFGKDRLREIIGANADKPARYIYATVVDAVNEFLGAAPQLDDVTLVVIKAL</sequence>
<dbReference type="SUPFAM" id="SSF158472">
    <property type="entry name" value="HAMP domain-like"/>
    <property type="match status" value="1"/>
</dbReference>
<proteinExistence type="predicted"/>
<dbReference type="PANTHER" id="PTHR43156">
    <property type="entry name" value="STAGE II SPORULATION PROTEIN E-RELATED"/>
    <property type="match status" value="1"/>
</dbReference>
<dbReference type="InterPro" id="IPR052016">
    <property type="entry name" value="Bact_Sigma-Reg"/>
</dbReference>
<dbReference type="Pfam" id="PF07228">
    <property type="entry name" value="SpoIIE"/>
    <property type="match status" value="1"/>
</dbReference>
<dbReference type="CDD" id="cd06225">
    <property type="entry name" value="HAMP"/>
    <property type="match status" value="1"/>
</dbReference>
<dbReference type="Pfam" id="PF00672">
    <property type="entry name" value="HAMP"/>
    <property type="match status" value="1"/>
</dbReference>
<accession>A0A0F9YGL4</accession>
<feature type="domain" description="HAMP" evidence="2">
    <location>
        <begin position="412"/>
        <end position="464"/>
    </location>
</feature>
<dbReference type="PROSITE" id="PS50885">
    <property type="entry name" value="HAMP"/>
    <property type="match status" value="1"/>
</dbReference>
<dbReference type="SMART" id="SM00331">
    <property type="entry name" value="PP2C_SIG"/>
    <property type="match status" value="1"/>
</dbReference>
<reference evidence="3" key="1">
    <citation type="journal article" date="2015" name="Nature">
        <title>Complex archaea that bridge the gap between prokaryotes and eukaryotes.</title>
        <authorList>
            <person name="Spang A."/>
            <person name="Saw J.H."/>
            <person name="Jorgensen S.L."/>
            <person name="Zaremba-Niedzwiedzka K."/>
            <person name="Martijn J."/>
            <person name="Lind A.E."/>
            <person name="van Eijk R."/>
            <person name="Schleper C."/>
            <person name="Guy L."/>
            <person name="Ettema T.J."/>
        </authorList>
    </citation>
    <scope>NUCLEOTIDE SEQUENCE</scope>
</reference>
<dbReference type="InterPro" id="IPR001932">
    <property type="entry name" value="PPM-type_phosphatase-like_dom"/>
</dbReference>
<gene>
    <name evidence="3" type="ORF">LCGC14_0018480</name>
</gene>
<dbReference type="SUPFAM" id="SSF81606">
    <property type="entry name" value="PP2C-like"/>
    <property type="match status" value="1"/>
</dbReference>
<dbReference type="Gene3D" id="3.60.40.10">
    <property type="entry name" value="PPM-type phosphatase domain"/>
    <property type="match status" value="1"/>
</dbReference>
<dbReference type="PANTHER" id="PTHR43156:SF2">
    <property type="entry name" value="STAGE II SPORULATION PROTEIN E"/>
    <property type="match status" value="1"/>
</dbReference>
<organism evidence="3">
    <name type="scientific">marine sediment metagenome</name>
    <dbReference type="NCBI Taxonomy" id="412755"/>
    <lineage>
        <taxon>unclassified sequences</taxon>
        <taxon>metagenomes</taxon>
        <taxon>ecological metagenomes</taxon>
    </lineage>
</organism>
<dbReference type="EMBL" id="LAZR01000003">
    <property type="protein sequence ID" value="KKO11367.1"/>
    <property type="molecule type" value="Genomic_DNA"/>
</dbReference>
<dbReference type="InterPro" id="IPR036457">
    <property type="entry name" value="PPM-type-like_dom_sf"/>
</dbReference>
<dbReference type="SMART" id="SM00304">
    <property type="entry name" value="HAMP"/>
    <property type="match status" value="1"/>
</dbReference>
<dbReference type="Gene3D" id="1.10.8.500">
    <property type="entry name" value="HAMP domain in histidine kinase"/>
    <property type="match status" value="1"/>
</dbReference>
<evidence type="ECO:0000313" key="3">
    <source>
        <dbReference type="EMBL" id="KKO11367.1"/>
    </source>
</evidence>
<keyword evidence="1" id="KW-0378">Hydrolase</keyword>
<evidence type="ECO:0000259" key="2">
    <source>
        <dbReference type="PROSITE" id="PS50885"/>
    </source>
</evidence>
<dbReference type="Gene3D" id="3.30.450.20">
    <property type="entry name" value="PAS domain"/>
    <property type="match status" value="1"/>
</dbReference>
<evidence type="ECO:0000256" key="1">
    <source>
        <dbReference type="ARBA" id="ARBA00022801"/>
    </source>
</evidence>
<name>A0A0F9YGL4_9ZZZZ</name>
<dbReference type="GO" id="GO:0016020">
    <property type="term" value="C:membrane"/>
    <property type="evidence" value="ECO:0007669"/>
    <property type="project" value="InterPro"/>
</dbReference>
<dbReference type="GO" id="GO:0007165">
    <property type="term" value="P:signal transduction"/>
    <property type="evidence" value="ECO:0007669"/>
    <property type="project" value="InterPro"/>
</dbReference>
<dbReference type="CDD" id="cd18773">
    <property type="entry name" value="PDC1_HK_sensor"/>
    <property type="match status" value="1"/>
</dbReference>
<dbReference type="GO" id="GO:0016791">
    <property type="term" value="F:phosphatase activity"/>
    <property type="evidence" value="ECO:0007669"/>
    <property type="project" value="TreeGrafter"/>
</dbReference>
<protein>
    <recommendedName>
        <fullName evidence="2">HAMP domain-containing protein</fullName>
    </recommendedName>
</protein>